<proteinExistence type="predicted"/>
<reference evidence="1 3" key="1">
    <citation type="journal article" date="2017" name="PLoS ONE">
        <title>Development of a real-time PCR for detection of Staphylococcus pseudintermedius using a novel automated comparison of whole-genome sequences.</title>
        <authorList>
            <person name="Verstappen K.M."/>
            <person name="Huijbregts L."/>
            <person name="Spaninks M."/>
            <person name="Wagenaar J.A."/>
            <person name="Fluit A.C."/>
            <person name="Duim B."/>
        </authorList>
    </citation>
    <scope>NUCLEOTIDE SEQUENCE [LARGE SCALE GENOMIC DNA]</scope>
    <source>
        <strain evidence="1 3">15S02591-1</strain>
    </source>
</reference>
<dbReference type="EMBL" id="NIPK01000002">
    <property type="protein sequence ID" value="RIZ56197.1"/>
    <property type="molecule type" value="Genomic_DNA"/>
</dbReference>
<keyword evidence="4" id="KW-1185">Reference proteome</keyword>
<gene>
    <name evidence="1" type="ORF">B5C07_08160</name>
    <name evidence="2" type="ORF">CDL68_01265</name>
</gene>
<dbReference type="AlphaFoldDB" id="A0AAX0QSY7"/>
<dbReference type="Proteomes" id="UP000266198">
    <property type="component" value="Unassembled WGS sequence"/>
</dbReference>
<evidence type="ECO:0000313" key="4">
    <source>
        <dbReference type="Proteomes" id="UP000266198"/>
    </source>
</evidence>
<name>A0AAX0QSY7_9STAP</name>
<comment type="caution">
    <text evidence="1">The sequence shown here is derived from an EMBL/GenBank/DDBJ whole genome shotgun (WGS) entry which is preliminary data.</text>
</comment>
<evidence type="ECO:0000313" key="2">
    <source>
        <dbReference type="EMBL" id="RIZ56197.1"/>
    </source>
</evidence>
<evidence type="ECO:0000313" key="1">
    <source>
        <dbReference type="EMBL" id="PCF50172.1"/>
    </source>
</evidence>
<evidence type="ECO:0000313" key="3">
    <source>
        <dbReference type="Proteomes" id="UP000217473"/>
    </source>
</evidence>
<dbReference type="EMBL" id="MWUR01000010">
    <property type="protein sequence ID" value="PCF50172.1"/>
    <property type="molecule type" value="Genomic_DNA"/>
</dbReference>
<protein>
    <recommendedName>
        <fullName evidence="5">Phage protein</fullName>
    </recommendedName>
</protein>
<organism evidence="1 3">
    <name type="scientific">Staphylococcus delphini</name>
    <dbReference type="NCBI Taxonomy" id="53344"/>
    <lineage>
        <taxon>Bacteria</taxon>
        <taxon>Bacillati</taxon>
        <taxon>Bacillota</taxon>
        <taxon>Bacilli</taxon>
        <taxon>Bacillales</taxon>
        <taxon>Staphylococcaceae</taxon>
        <taxon>Staphylococcus</taxon>
        <taxon>Staphylococcus intermedius group</taxon>
    </lineage>
</organism>
<sequence>MLDANVIADKVILGLPVNTPYGEFKPFSIEEYMKRVSSISILSYGKKKLLAELGKAYQLANKEVTDEKVHEMLKELYELPLFYLLKEYFNEYLQHYIIILRFTLFYKFDEQNETDEEKNLTEVRDFLFGLTDEEFDEIRKILMTLNNQTEKIAFLNPKIQRGQDKKELYFTGNTDDSPNLSTMITTCVTYSGIDFSVISKWNAFQLQHAFQRIAYLINYETTRLFATVATDVDIENWTKNIDLQYEEKNTDKQFNEFKKQLSGIRNSK</sequence>
<accession>A0AAX0QSY7</accession>
<evidence type="ECO:0008006" key="5">
    <source>
        <dbReference type="Google" id="ProtNLM"/>
    </source>
</evidence>
<dbReference type="Proteomes" id="UP000217473">
    <property type="component" value="Unassembled WGS sequence"/>
</dbReference>
<dbReference type="RefSeq" id="WP_096597539.1">
    <property type="nucleotide sequence ID" value="NZ_LR134263.1"/>
</dbReference>
<reference evidence="2 4" key="2">
    <citation type="submission" date="2017-06" db="EMBL/GenBank/DDBJ databases">
        <title>Identification of a new gene, sdsY, involved in staphylococcal internalization in non-professional phagocytic cells (NPPCs).</title>
        <authorList>
            <person name="Maali Y."/>
            <person name="Martins-Simoes P."/>
            <person name="Trouillet-Assant S."/>
            <person name="Laurent F."/>
            <person name="Diot A."/>
            <person name="Verhoeven P."/>
            <person name="Bouvard D."/>
            <person name="Vandenesch F."/>
            <person name="Bes M."/>
        </authorList>
    </citation>
    <scope>NUCLEOTIDE SEQUENCE [LARGE SCALE GENOMIC DNA]</scope>
    <source>
        <strain evidence="2 4">Heidy</strain>
    </source>
</reference>